<feature type="region of interest" description="Disordered" evidence="1">
    <location>
        <begin position="184"/>
        <end position="257"/>
    </location>
</feature>
<dbReference type="PANTHER" id="PTHR46410:SF18">
    <property type="entry name" value="AT-RICH INTERACTIVE DOMAIN-CONTAINING PROTEIN 2"/>
    <property type="match status" value="1"/>
</dbReference>
<evidence type="ECO:0000256" key="1">
    <source>
        <dbReference type="SAM" id="MobiDB-lite"/>
    </source>
</evidence>
<organism evidence="3 4">
    <name type="scientific">Sphenostylis stenocarpa</name>
    <dbReference type="NCBI Taxonomy" id="92480"/>
    <lineage>
        <taxon>Eukaryota</taxon>
        <taxon>Viridiplantae</taxon>
        <taxon>Streptophyta</taxon>
        <taxon>Embryophyta</taxon>
        <taxon>Tracheophyta</taxon>
        <taxon>Spermatophyta</taxon>
        <taxon>Magnoliopsida</taxon>
        <taxon>eudicotyledons</taxon>
        <taxon>Gunneridae</taxon>
        <taxon>Pentapetalae</taxon>
        <taxon>rosids</taxon>
        <taxon>fabids</taxon>
        <taxon>Fabales</taxon>
        <taxon>Fabaceae</taxon>
        <taxon>Papilionoideae</taxon>
        <taxon>50 kb inversion clade</taxon>
        <taxon>NPAAA clade</taxon>
        <taxon>indigoferoid/millettioid clade</taxon>
        <taxon>Phaseoleae</taxon>
        <taxon>Sphenostylis</taxon>
    </lineage>
</organism>
<protein>
    <recommendedName>
        <fullName evidence="2">ARID domain-containing protein</fullName>
    </recommendedName>
</protein>
<name>A0AA86S0G3_9FABA</name>
<feature type="domain" description="ARID" evidence="2">
    <location>
        <begin position="43"/>
        <end position="135"/>
    </location>
</feature>
<dbReference type="PANTHER" id="PTHR46410">
    <property type="entry name" value="AT-RICH INTERACTIVE DOMAIN-CONTAINING PROTEIN 2"/>
    <property type="match status" value="1"/>
</dbReference>
<evidence type="ECO:0000313" key="3">
    <source>
        <dbReference type="EMBL" id="CAJ1937398.1"/>
    </source>
</evidence>
<dbReference type="InterPro" id="IPR001606">
    <property type="entry name" value="ARID_dom"/>
</dbReference>
<dbReference type="SUPFAM" id="SSF46774">
    <property type="entry name" value="ARID-like"/>
    <property type="match status" value="1"/>
</dbReference>
<dbReference type="SMART" id="SM00501">
    <property type="entry name" value="BRIGHT"/>
    <property type="match status" value="1"/>
</dbReference>
<proteinExistence type="predicted"/>
<dbReference type="PROSITE" id="PS51011">
    <property type="entry name" value="ARID"/>
    <property type="match status" value="1"/>
</dbReference>
<dbReference type="Gramene" id="rna-AYBTSS11_LOCUS7997">
    <property type="protein sequence ID" value="CAJ1937398.1"/>
    <property type="gene ID" value="gene-AYBTSS11_LOCUS7997"/>
</dbReference>
<keyword evidence="4" id="KW-1185">Reference proteome</keyword>
<gene>
    <name evidence="3" type="ORF">AYBTSS11_LOCUS7997</name>
</gene>
<dbReference type="Proteomes" id="UP001189624">
    <property type="component" value="Chromosome 3"/>
</dbReference>
<evidence type="ECO:0000313" key="4">
    <source>
        <dbReference type="Proteomes" id="UP001189624"/>
    </source>
</evidence>
<dbReference type="Gene3D" id="1.10.150.60">
    <property type="entry name" value="ARID DNA-binding domain"/>
    <property type="match status" value="1"/>
</dbReference>
<dbReference type="Pfam" id="PF01388">
    <property type="entry name" value="ARID"/>
    <property type="match status" value="1"/>
</dbReference>
<dbReference type="InterPro" id="IPR036431">
    <property type="entry name" value="ARID_dom_sf"/>
</dbReference>
<reference evidence="3" key="1">
    <citation type="submission" date="2023-10" db="EMBL/GenBank/DDBJ databases">
        <authorList>
            <person name="Domelevo Entfellner J.-B."/>
        </authorList>
    </citation>
    <scope>NUCLEOTIDE SEQUENCE</scope>
</reference>
<dbReference type="SMART" id="SM01014">
    <property type="entry name" value="ARID"/>
    <property type="match status" value="1"/>
</dbReference>
<accession>A0AA86S0G3</accession>
<evidence type="ECO:0000259" key="2">
    <source>
        <dbReference type="PROSITE" id="PS51011"/>
    </source>
</evidence>
<dbReference type="CDD" id="cd16100">
    <property type="entry name" value="ARID"/>
    <property type="match status" value="1"/>
</dbReference>
<dbReference type="AlphaFoldDB" id="A0AA86S0G3"/>
<feature type="compositionally biased region" description="Basic and acidic residues" evidence="1">
    <location>
        <begin position="206"/>
        <end position="226"/>
    </location>
</feature>
<dbReference type="GO" id="GO:0003677">
    <property type="term" value="F:DNA binding"/>
    <property type="evidence" value="ECO:0007669"/>
    <property type="project" value="InterPro"/>
</dbReference>
<dbReference type="EMBL" id="OY731400">
    <property type="protein sequence ID" value="CAJ1937398.1"/>
    <property type="molecule type" value="Genomic_DNA"/>
</dbReference>
<sequence>MEGFSIVSNGPSLHSLGVETVGEFPRNVCCIGKYHVDNGACKLTQKCLFNQLFRHYLKDNCFKGGARPSPVLVCGQKLDLCKLFFLVKERGGYAEVSAKGLWGSVIKELGFNLEVFIPVKLVYDKYLNDFERWLKKTFEEKILKNGNHGYDWGLKCLSLDIEKEFRDLLCPNLKDKTDDELFMSKSNKKKKNSDLVNGKKGNNLPDTKDQNNKSEDVQHNEGDNNEKSCNGIKDNPATLGAEGADKEDNPRKRKRDPLSGMINWMKHIAKHPLGPLTQPIPKPSKWKEYKGQDFFGQFLKAREVLSLRKHEEPNSGSSSLQV</sequence>